<evidence type="ECO:0000313" key="12">
    <source>
        <dbReference type="EMBL" id="BAK00422.1"/>
    </source>
</evidence>
<dbReference type="SMART" id="SM00220">
    <property type="entry name" value="S_TKc"/>
    <property type="match status" value="1"/>
</dbReference>
<dbReference type="InterPro" id="IPR000719">
    <property type="entry name" value="Prot_kinase_dom"/>
</dbReference>
<dbReference type="Gene3D" id="3.30.200.20">
    <property type="entry name" value="Phosphorylase Kinase, domain 1"/>
    <property type="match status" value="1"/>
</dbReference>
<evidence type="ECO:0000256" key="10">
    <source>
        <dbReference type="RuleBase" id="RU000304"/>
    </source>
</evidence>
<dbReference type="GO" id="GO:0005524">
    <property type="term" value="F:ATP binding"/>
    <property type="evidence" value="ECO:0007669"/>
    <property type="project" value="UniProtKB-UniRule"/>
</dbReference>
<dbReference type="InterPro" id="IPR017441">
    <property type="entry name" value="Protein_kinase_ATP_BS"/>
</dbReference>
<dbReference type="PROSITE" id="PS00108">
    <property type="entry name" value="PROTEIN_KINASE_ST"/>
    <property type="match status" value="1"/>
</dbReference>
<keyword evidence="3" id="KW-0808">Transferase</keyword>
<dbReference type="Pfam" id="PF07714">
    <property type="entry name" value="PK_Tyr_Ser-Thr"/>
    <property type="match status" value="1"/>
</dbReference>
<evidence type="ECO:0000256" key="5">
    <source>
        <dbReference type="ARBA" id="ARBA00022777"/>
    </source>
</evidence>
<feature type="binding site" evidence="9">
    <location>
        <position position="65"/>
    </location>
    <ligand>
        <name>ATP</name>
        <dbReference type="ChEBI" id="CHEBI:30616"/>
    </ligand>
</feature>
<proteinExistence type="evidence at transcript level"/>
<dbReference type="InterPro" id="IPR008271">
    <property type="entry name" value="Ser/Thr_kinase_AS"/>
</dbReference>
<keyword evidence="4 9" id="KW-0547">Nucleotide-binding</keyword>
<dbReference type="PANTHER" id="PTHR45707">
    <property type="entry name" value="C2 CALCIUM/LIPID-BINDING PLANT PHOSPHORIBOSYLTRANSFERASE FAMILY PROTEIN"/>
    <property type="match status" value="1"/>
</dbReference>
<dbReference type="EMBL" id="AK369220">
    <property type="protein sequence ID" value="BAK00422.1"/>
    <property type="molecule type" value="mRNA"/>
</dbReference>
<evidence type="ECO:0000256" key="3">
    <source>
        <dbReference type="ARBA" id="ARBA00022679"/>
    </source>
</evidence>
<evidence type="ECO:0000256" key="6">
    <source>
        <dbReference type="ARBA" id="ARBA00022840"/>
    </source>
</evidence>
<reference evidence="12" key="1">
    <citation type="journal article" date="2011" name="Plant Physiol.">
        <title>Comprehensive sequence analysis of 24,783 barley full-length cDNAs derived from 12 clone libraries.</title>
        <authorList>
            <person name="Matsumoto T."/>
            <person name="Tanaka T."/>
            <person name="Sakai H."/>
            <person name="Amano N."/>
            <person name="Kanamori H."/>
            <person name="Kurita K."/>
            <person name="Kikuta A."/>
            <person name="Kamiya K."/>
            <person name="Yamamoto M."/>
            <person name="Ikawa H."/>
            <person name="Fujii N."/>
            <person name="Hori K."/>
            <person name="Itoh T."/>
            <person name="Sato K."/>
        </authorList>
    </citation>
    <scope>NUCLEOTIDE SEQUENCE</scope>
    <source>
        <tissue evidence="12">Shoot and root</tissue>
    </source>
</reference>
<dbReference type="EC" id="2.7.11.1" evidence="1"/>
<dbReference type="PROSITE" id="PS00107">
    <property type="entry name" value="PROTEIN_KINASE_ATP"/>
    <property type="match status" value="1"/>
</dbReference>
<evidence type="ECO:0000259" key="11">
    <source>
        <dbReference type="PROSITE" id="PS50011"/>
    </source>
</evidence>
<dbReference type="AlphaFoldDB" id="F2DZA0"/>
<dbReference type="Gene3D" id="1.10.510.10">
    <property type="entry name" value="Transferase(Phosphotransferase) domain 1"/>
    <property type="match status" value="1"/>
</dbReference>
<dbReference type="GO" id="GO:0004674">
    <property type="term" value="F:protein serine/threonine kinase activity"/>
    <property type="evidence" value="ECO:0007669"/>
    <property type="project" value="UniProtKB-KW"/>
</dbReference>
<dbReference type="PIRSF" id="PIRSF000654">
    <property type="entry name" value="Integrin-linked_kinase"/>
    <property type="match status" value="1"/>
</dbReference>
<evidence type="ECO:0000256" key="8">
    <source>
        <dbReference type="ARBA" id="ARBA00048679"/>
    </source>
</evidence>
<dbReference type="PANTHER" id="PTHR45707:SF73">
    <property type="entry name" value="PROTEIN KINASE DOMAIN-CONTAINING PROTEIN"/>
    <property type="match status" value="1"/>
</dbReference>
<evidence type="ECO:0000256" key="1">
    <source>
        <dbReference type="ARBA" id="ARBA00012513"/>
    </source>
</evidence>
<keyword evidence="6 9" id="KW-0067">ATP-binding</keyword>
<feature type="domain" description="Protein kinase" evidence="11">
    <location>
        <begin position="38"/>
        <end position="356"/>
    </location>
</feature>
<dbReference type="InterPro" id="IPR001245">
    <property type="entry name" value="Ser-Thr/Tyr_kinase_cat_dom"/>
</dbReference>
<dbReference type="InterPro" id="IPR011009">
    <property type="entry name" value="Kinase-like_dom_sf"/>
</dbReference>
<protein>
    <recommendedName>
        <fullName evidence="1">non-specific serine/threonine protein kinase</fullName>
        <ecNumber evidence="1">2.7.11.1</ecNumber>
    </recommendedName>
</protein>
<accession>F2DZA0</accession>
<organism evidence="12">
    <name type="scientific">Hordeum vulgare subsp. vulgare</name>
    <name type="common">Domesticated barley</name>
    <dbReference type="NCBI Taxonomy" id="112509"/>
    <lineage>
        <taxon>Eukaryota</taxon>
        <taxon>Viridiplantae</taxon>
        <taxon>Streptophyta</taxon>
        <taxon>Embryophyta</taxon>
        <taxon>Tracheophyta</taxon>
        <taxon>Spermatophyta</taxon>
        <taxon>Magnoliopsida</taxon>
        <taxon>Liliopsida</taxon>
        <taxon>Poales</taxon>
        <taxon>Poaceae</taxon>
        <taxon>BOP clade</taxon>
        <taxon>Pooideae</taxon>
        <taxon>Triticodae</taxon>
        <taxon>Triticeae</taxon>
        <taxon>Hordeinae</taxon>
        <taxon>Hordeum</taxon>
    </lineage>
</organism>
<evidence type="ECO:0000256" key="2">
    <source>
        <dbReference type="ARBA" id="ARBA00022527"/>
    </source>
</evidence>
<keyword evidence="5" id="KW-0418">Kinase</keyword>
<comment type="catalytic activity">
    <reaction evidence="8">
        <text>L-seryl-[protein] + ATP = O-phospho-L-seryl-[protein] + ADP + H(+)</text>
        <dbReference type="Rhea" id="RHEA:17989"/>
        <dbReference type="Rhea" id="RHEA-COMP:9863"/>
        <dbReference type="Rhea" id="RHEA-COMP:11604"/>
        <dbReference type="ChEBI" id="CHEBI:15378"/>
        <dbReference type="ChEBI" id="CHEBI:29999"/>
        <dbReference type="ChEBI" id="CHEBI:30616"/>
        <dbReference type="ChEBI" id="CHEBI:83421"/>
        <dbReference type="ChEBI" id="CHEBI:456216"/>
        <dbReference type="EC" id="2.7.11.1"/>
    </reaction>
</comment>
<sequence>MDHKATTALRDLEHILVEETDEPKALPLSLLEDITGHFSDDMEIGRGGFAVVYQGKLGDKKVAVKRLSKAYMHEKEFDQEVQCLIRAKHKNVVRFLGYCDDRQRNMERCDEKLLMADVHQRLMCFEYMPKGSLDNYISTTMRPLTFLFIFFMYYKLRNASYKYIRFIIQKLTHQASQIINPVSPLPLIDTHLEWETCYKIIKGICEGLQYLHDNRIIHLDLKPANILLDNDMVPKITDFGLSRCLDENQSQVLTKTVLGTTGYLAPERFQGSGIKPSGDLYSLGIIIMEILTGQKAHQTIEDVFESWTDRLERSQQDTVYGQIRACYEIASNCTQYHPKDRPASAQAIIDRLHEMERIQVNLVMERERRCGKWELTTRETHWAFFLVSRK</sequence>
<evidence type="ECO:0000256" key="7">
    <source>
        <dbReference type="ARBA" id="ARBA00047899"/>
    </source>
</evidence>
<evidence type="ECO:0000256" key="4">
    <source>
        <dbReference type="ARBA" id="ARBA00022741"/>
    </source>
</evidence>
<dbReference type="FunFam" id="1.10.510.10:FF:001023">
    <property type="entry name" value="Os07g0541700 protein"/>
    <property type="match status" value="1"/>
</dbReference>
<dbReference type="SUPFAM" id="SSF56112">
    <property type="entry name" value="Protein kinase-like (PK-like)"/>
    <property type="match status" value="1"/>
</dbReference>
<comment type="similarity">
    <text evidence="10">Belongs to the protein kinase superfamily.</text>
</comment>
<name>F2DZA0_HORVV</name>
<dbReference type="PROSITE" id="PS50011">
    <property type="entry name" value="PROTEIN_KINASE_DOM"/>
    <property type="match status" value="1"/>
</dbReference>
<keyword evidence="2 10" id="KW-0723">Serine/threonine-protein kinase</keyword>
<evidence type="ECO:0000256" key="9">
    <source>
        <dbReference type="PROSITE-ProRule" id="PRU10141"/>
    </source>
</evidence>
<comment type="catalytic activity">
    <reaction evidence="7">
        <text>L-threonyl-[protein] + ATP = O-phospho-L-threonyl-[protein] + ADP + H(+)</text>
        <dbReference type="Rhea" id="RHEA:46608"/>
        <dbReference type="Rhea" id="RHEA-COMP:11060"/>
        <dbReference type="Rhea" id="RHEA-COMP:11605"/>
        <dbReference type="ChEBI" id="CHEBI:15378"/>
        <dbReference type="ChEBI" id="CHEBI:30013"/>
        <dbReference type="ChEBI" id="CHEBI:30616"/>
        <dbReference type="ChEBI" id="CHEBI:61977"/>
        <dbReference type="ChEBI" id="CHEBI:456216"/>
        <dbReference type="EC" id="2.7.11.1"/>
    </reaction>
</comment>